<feature type="compositionally biased region" description="Basic and acidic residues" evidence="1">
    <location>
        <begin position="132"/>
        <end position="147"/>
    </location>
</feature>
<sequence length="160" mass="17202">MDARGGRREDSTAQADSSVVQNFATDLDSMFGLSHGIATLSQTVEEKKASVSSGQSELEALEARLRETEDRLRKVSRGSSPARQADAGAATSTTAAKQTSPLTHRPAYPDGRPPSASKRQQAGANRADSIVDDMRETAQAHAYNGRDEYVMVDRGYGQSR</sequence>
<feature type="compositionally biased region" description="Low complexity" evidence="1">
    <location>
        <begin position="85"/>
        <end position="99"/>
    </location>
</feature>
<evidence type="ECO:0000256" key="1">
    <source>
        <dbReference type="SAM" id="MobiDB-lite"/>
    </source>
</evidence>
<feature type="region of interest" description="Disordered" evidence="1">
    <location>
        <begin position="69"/>
        <end position="147"/>
    </location>
</feature>
<dbReference type="EMBL" id="MU001642">
    <property type="protein sequence ID" value="KAF2479138.1"/>
    <property type="molecule type" value="Genomic_DNA"/>
</dbReference>
<dbReference type="GeneID" id="54475809"/>
<accession>A0A6A6PGL7</accession>
<protein>
    <submittedName>
        <fullName evidence="2">Uncharacterized protein</fullName>
    </submittedName>
</protein>
<organism evidence="2 3">
    <name type="scientific">Neohortaea acidophila</name>
    <dbReference type="NCBI Taxonomy" id="245834"/>
    <lineage>
        <taxon>Eukaryota</taxon>
        <taxon>Fungi</taxon>
        <taxon>Dikarya</taxon>
        <taxon>Ascomycota</taxon>
        <taxon>Pezizomycotina</taxon>
        <taxon>Dothideomycetes</taxon>
        <taxon>Dothideomycetidae</taxon>
        <taxon>Mycosphaerellales</taxon>
        <taxon>Teratosphaeriaceae</taxon>
        <taxon>Neohortaea</taxon>
    </lineage>
</organism>
<keyword evidence="3" id="KW-1185">Reference proteome</keyword>
<dbReference type="AlphaFoldDB" id="A0A6A6PGL7"/>
<evidence type="ECO:0000313" key="3">
    <source>
        <dbReference type="Proteomes" id="UP000799767"/>
    </source>
</evidence>
<gene>
    <name evidence="2" type="ORF">BDY17DRAFT_305039</name>
</gene>
<reference evidence="2" key="1">
    <citation type="journal article" date="2020" name="Stud. Mycol.">
        <title>101 Dothideomycetes genomes: a test case for predicting lifestyles and emergence of pathogens.</title>
        <authorList>
            <person name="Haridas S."/>
            <person name="Albert R."/>
            <person name="Binder M."/>
            <person name="Bloem J."/>
            <person name="Labutti K."/>
            <person name="Salamov A."/>
            <person name="Andreopoulos B."/>
            <person name="Baker S."/>
            <person name="Barry K."/>
            <person name="Bills G."/>
            <person name="Bluhm B."/>
            <person name="Cannon C."/>
            <person name="Castanera R."/>
            <person name="Culley D."/>
            <person name="Daum C."/>
            <person name="Ezra D."/>
            <person name="Gonzalez J."/>
            <person name="Henrissat B."/>
            <person name="Kuo A."/>
            <person name="Liang C."/>
            <person name="Lipzen A."/>
            <person name="Lutzoni F."/>
            <person name="Magnuson J."/>
            <person name="Mondo S."/>
            <person name="Nolan M."/>
            <person name="Ohm R."/>
            <person name="Pangilinan J."/>
            <person name="Park H.-J."/>
            <person name="Ramirez L."/>
            <person name="Alfaro M."/>
            <person name="Sun H."/>
            <person name="Tritt A."/>
            <person name="Yoshinaga Y."/>
            <person name="Zwiers L.-H."/>
            <person name="Turgeon B."/>
            <person name="Goodwin S."/>
            <person name="Spatafora J."/>
            <person name="Crous P."/>
            <person name="Grigoriev I."/>
        </authorList>
    </citation>
    <scope>NUCLEOTIDE SEQUENCE</scope>
    <source>
        <strain evidence="2">CBS 113389</strain>
    </source>
</reference>
<dbReference type="OrthoDB" id="5408734at2759"/>
<proteinExistence type="predicted"/>
<dbReference type="Proteomes" id="UP000799767">
    <property type="component" value="Unassembled WGS sequence"/>
</dbReference>
<evidence type="ECO:0000313" key="2">
    <source>
        <dbReference type="EMBL" id="KAF2479138.1"/>
    </source>
</evidence>
<dbReference type="RefSeq" id="XP_033585708.1">
    <property type="nucleotide sequence ID" value="XM_033734807.1"/>
</dbReference>
<name>A0A6A6PGL7_9PEZI</name>